<feature type="domain" description="Type VI secretion system component TssM1 helical" evidence="4">
    <location>
        <begin position="880"/>
        <end position="985"/>
    </location>
</feature>
<proteinExistence type="predicted"/>
<sequence length="1119" mass="126075">MPESKSKSGKSVYFLMIVYTLVIAVFVVVGAFVYYLISEQELPIKQLLIQAGSVFGILLLFFPFFVLAWSKHAEVSFTLLSGRAKTKKKSESQQTSELSVTLKQVLKRQYGRSWKKKVQILMLTGSADHIEQLVPGLISEQWLEADSTLLFWGGDVTTPPDETLFHTLRKLRRSQPLDGIVWVTGQYHQSVRMDAPVHSQPVSPQMMEMLTRNLSKRFQTLGWQVPVYVWSLHQTQWDNADEQTQAAGCLLPAVCSSEKLQTALDKLVPTIVEQGTQHVVNNSRHDFLLSLGSFLRHGGGEKISASLSAFFNTHQPLPLAGLMFSLPATDGLRADLHHWSKDARWDHLLNSVRQLPPGLKSVRLGWQWKKTGNWILALLMLGTGAGMLISYVNNRLLIEEGGLHLAQAKDQNALMIKRLQAWQGLQEMLSKLQYRKTYGLPFYARMGLNQNETVLKALWPAYTQYVMPWLRDSIDAHMEKKLSHLVNLPPNSAARSEAAKGAYGSLKVYLMMGRPENIDANFFRDSVMANWPSVPNVPKTVWQARGPELLTFYAENLSAHPEWVKKPDEELIRQSRTVLVREIGHRNGESSLYQKLLQQVANHYSDMTLANMTGETDADLLFTADSHVPGMFTRKAWEESVEPAIEHLANERRTEIDWVLSDGQQNASDDVSPEVLKAKLTDRYFADFSGAWLNFLNGLHWRRADTLSDTIDQLTLMADVRQSPLIGLMNTLAYQGKTGRKEVSESFAQSAKSIFNKDKQPAISQKVGFTGPLEPTFGPLLELIEPKAGAQDGQHLSLYSFLTRVTRVRLKLQQVTNSADPQAMSQTMAQTIFQGKALDLSDTRDYGNLVAASLGQEWSGFGQTVFVSPMEQAWQQLLAPTAESLNAQWKRAIVDDWNLTFGGRYPFKASDSEASLPLLSQYLRADSGRIHRFLESRLSGVLRREGNHWVPDSINAQGLNFNPEFLKALNTLNVLSDVVFANGEARLYFDLRPDTAQDVMQTNLVIDNQKLIYMNQRPEWTRFVWPNDTRAQGAMLSWVSSQASTRIYAEQPGSWGLIRLLEKANVTPWAGSDSSYYISWRAPDGLILSYTLRTEAGAGPLALLKLRNFVLPTKIFLEK</sequence>
<gene>
    <name evidence="5" type="ORF">XSR1_520010</name>
</gene>
<dbReference type="PANTHER" id="PTHR36153:SF1">
    <property type="entry name" value="TYPE VI SECRETION SYSTEM COMPONENT TSSM1"/>
    <property type="match status" value="1"/>
</dbReference>
<keyword evidence="6" id="KW-1185">Reference proteome</keyword>
<dbReference type="STRING" id="1427518.XSR1_520010"/>
<dbReference type="Pfam" id="PF06744">
    <property type="entry name" value="IcmF_C"/>
    <property type="match status" value="1"/>
</dbReference>
<evidence type="ECO:0000259" key="4">
    <source>
        <dbReference type="Pfam" id="PF21070"/>
    </source>
</evidence>
<reference evidence="5" key="1">
    <citation type="submission" date="2013-11" db="EMBL/GenBank/DDBJ databases">
        <title>Draft genome sequence and annotation of the entomopathogenic bacteria, Xenorhabdus cabanillasi strain JM26 and Xenorhabdus szentirmai strain DSM 16338.</title>
        <authorList>
            <person name="Gualtieri M."/>
            <person name="Ogier J.C."/>
            <person name="Pages S."/>
            <person name="Givaudan A."/>
            <person name="Gaudriault S."/>
        </authorList>
    </citation>
    <scope>NUCLEOTIDE SEQUENCE [LARGE SCALE GENOMIC DNA]</scope>
    <source>
        <strain evidence="5">DSM 16338</strain>
    </source>
</reference>
<keyword evidence="1" id="KW-0812">Transmembrane</keyword>
<evidence type="ECO:0008006" key="7">
    <source>
        <dbReference type="Google" id="ProtNLM"/>
    </source>
</evidence>
<dbReference type="InterPro" id="IPR009612">
    <property type="entry name" value="IcmF-rel"/>
</dbReference>
<dbReference type="EMBL" id="CBXF010000113">
    <property type="protein sequence ID" value="CDL84798.1"/>
    <property type="molecule type" value="Genomic_DNA"/>
</dbReference>
<evidence type="ECO:0000313" key="6">
    <source>
        <dbReference type="Proteomes" id="UP000019202"/>
    </source>
</evidence>
<evidence type="ECO:0000256" key="1">
    <source>
        <dbReference type="SAM" id="Phobius"/>
    </source>
</evidence>
<keyword evidence="1" id="KW-1133">Transmembrane helix</keyword>
<dbReference type="Proteomes" id="UP000019202">
    <property type="component" value="Unassembled WGS sequence"/>
</dbReference>
<dbReference type="Pfam" id="PF21070">
    <property type="entry name" value="IcmF_helical"/>
    <property type="match status" value="1"/>
</dbReference>
<dbReference type="InterPro" id="IPR053156">
    <property type="entry name" value="T6SS_TssM-like"/>
</dbReference>
<dbReference type="InterPro" id="IPR048677">
    <property type="entry name" value="TssM1_hel"/>
</dbReference>
<feature type="domain" description="Type VI secretion system IcmF C-terminal" evidence="2">
    <location>
        <begin position="989"/>
        <end position="1095"/>
    </location>
</feature>
<feature type="transmembrane region" description="Helical" evidence="1">
    <location>
        <begin position="373"/>
        <end position="392"/>
    </location>
</feature>
<evidence type="ECO:0000259" key="3">
    <source>
        <dbReference type="Pfam" id="PF06761"/>
    </source>
</evidence>
<feature type="transmembrane region" description="Helical" evidence="1">
    <location>
        <begin position="49"/>
        <end position="69"/>
    </location>
</feature>
<organism evidence="5 6">
    <name type="scientific">Xenorhabdus szentirmaii DSM 16338</name>
    <dbReference type="NCBI Taxonomy" id="1427518"/>
    <lineage>
        <taxon>Bacteria</taxon>
        <taxon>Pseudomonadati</taxon>
        <taxon>Pseudomonadota</taxon>
        <taxon>Gammaproteobacteria</taxon>
        <taxon>Enterobacterales</taxon>
        <taxon>Morganellaceae</taxon>
        <taxon>Xenorhabdus</taxon>
    </lineage>
</organism>
<dbReference type="RefSeq" id="WP_244431846.1">
    <property type="nucleotide sequence ID" value="NZ_CAWLWS010000113.1"/>
</dbReference>
<evidence type="ECO:0000259" key="2">
    <source>
        <dbReference type="Pfam" id="PF06744"/>
    </source>
</evidence>
<dbReference type="InterPro" id="IPR010623">
    <property type="entry name" value="IcmF_C"/>
</dbReference>
<comment type="caution">
    <text evidence="5">The sequence shown here is derived from an EMBL/GenBank/DDBJ whole genome shotgun (WGS) entry which is preliminary data.</text>
</comment>
<feature type="domain" description="IcmF-related" evidence="3">
    <location>
        <begin position="425"/>
        <end position="735"/>
    </location>
</feature>
<dbReference type="Pfam" id="PF06761">
    <property type="entry name" value="IcmF-related"/>
    <property type="match status" value="1"/>
</dbReference>
<dbReference type="AlphaFoldDB" id="W1J403"/>
<name>W1J403_9GAMM</name>
<dbReference type="PANTHER" id="PTHR36153">
    <property type="entry name" value="INNER MEMBRANE PROTEIN-RELATED"/>
    <property type="match status" value="1"/>
</dbReference>
<protein>
    <recommendedName>
        <fullName evidence="7">Type VI secretion protein VasK</fullName>
    </recommendedName>
</protein>
<keyword evidence="1" id="KW-0472">Membrane</keyword>
<accession>W1J403</accession>
<feature type="transmembrane region" description="Helical" evidence="1">
    <location>
        <begin position="12"/>
        <end position="37"/>
    </location>
</feature>
<evidence type="ECO:0000313" key="5">
    <source>
        <dbReference type="EMBL" id="CDL84798.1"/>
    </source>
</evidence>